<gene>
    <name evidence="10" type="ORF">HMPREF0080_02139</name>
</gene>
<dbReference type="HOGENOM" id="CLU_067743_0_0_9"/>
<dbReference type="GO" id="GO:0004519">
    <property type="term" value="F:endonuclease activity"/>
    <property type="evidence" value="ECO:0007669"/>
    <property type="project" value="UniProtKB-KW"/>
</dbReference>
<proteinExistence type="inferred from homology"/>
<dbReference type="Pfam" id="PF03787">
    <property type="entry name" value="RAMPs"/>
    <property type="match status" value="1"/>
</dbReference>
<dbReference type="PATRIC" id="fig|861450.3.peg.1962"/>
<organism evidence="10 11">
    <name type="scientific">Anaeroglobus geminatus F0357</name>
    <dbReference type="NCBI Taxonomy" id="861450"/>
    <lineage>
        <taxon>Bacteria</taxon>
        <taxon>Bacillati</taxon>
        <taxon>Bacillota</taxon>
        <taxon>Negativicutes</taxon>
        <taxon>Veillonellales</taxon>
        <taxon>Veillonellaceae</taxon>
        <taxon>Anaeroglobus</taxon>
    </lineage>
</organism>
<evidence type="ECO:0000313" key="11">
    <source>
        <dbReference type="Proteomes" id="UP000005481"/>
    </source>
</evidence>
<comment type="similarity">
    <text evidence="1">Belongs to the CRISPR-associated Csm3 family.</text>
</comment>
<keyword evidence="6" id="KW-0694">RNA-binding</keyword>
<sequence length="231" mass="25486">MSEQGVLRGKLIITGTLKLLTGLHIGAAKDFAPIGAVDSPFVRDPLTKEPVIPGSSLKGKLRTLLAKAEATGYVLNKIDDDSDLLKRLFGSAGKDSARPSRLQFYDLKMAEESVEKFNSLDLDTYIGEIKFENTISRLTAVANPRQIERVPAGAIFDFKLVYNIEKEDELKEDIQQLGTALQLLSDDYLGGHGSRGYGKVAFENLTVQDKFVKNKEAVDCSECENWLKGCR</sequence>
<name>G9YKC9_9FIRM</name>
<feature type="domain" description="CRISPR type III-associated protein" evidence="9">
    <location>
        <begin position="16"/>
        <end position="200"/>
    </location>
</feature>
<dbReference type="AlphaFoldDB" id="G9YKC9"/>
<keyword evidence="7" id="KW-0051">Antiviral defense</keyword>
<evidence type="ECO:0000256" key="4">
    <source>
        <dbReference type="ARBA" id="ARBA00022759"/>
    </source>
</evidence>
<evidence type="ECO:0000256" key="8">
    <source>
        <dbReference type="ARBA" id="ARBA00033183"/>
    </source>
</evidence>
<evidence type="ECO:0000256" key="2">
    <source>
        <dbReference type="ARBA" id="ARBA00022150"/>
    </source>
</evidence>
<dbReference type="InterPro" id="IPR052216">
    <property type="entry name" value="CRISPR_Csm3_endoribonuclease"/>
</dbReference>
<dbReference type="STRING" id="861450.HMPREF0080_02139"/>
<keyword evidence="11" id="KW-1185">Reference proteome</keyword>
<dbReference type="PANTHER" id="PTHR35579">
    <property type="entry name" value="CRISPR SYSTEM CMS ENDORIBONUCLEASE CSM3"/>
    <property type="match status" value="1"/>
</dbReference>
<evidence type="ECO:0000313" key="10">
    <source>
        <dbReference type="EMBL" id="EHM37600.1"/>
    </source>
</evidence>
<dbReference type="RefSeq" id="WP_006791100.1">
    <property type="nucleotide sequence ID" value="NZ_JH417616.1"/>
</dbReference>
<keyword evidence="4" id="KW-0255">Endonuclease</keyword>
<evidence type="ECO:0000256" key="5">
    <source>
        <dbReference type="ARBA" id="ARBA00022801"/>
    </source>
</evidence>
<dbReference type="GO" id="GO:0003723">
    <property type="term" value="F:RNA binding"/>
    <property type="evidence" value="ECO:0007669"/>
    <property type="project" value="UniProtKB-KW"/>
</dbReference>
<evidence type="ECO:0000256" key="6">
    <source>
        <dbReference type="ARBA" id="ARBA00022884"/>
    </source>
</evidence>
<evidence type="ECO:0000256" key="7">
    <source>
        <dbReference type="ARBA" id="ARBA00023118"/>
    </source>
</evidence>
<keyword evidence="3" id="KW-0540">Nuclease</keyword>
<dbReference type="InterPro" id="IPR013412">
    <property type="entry name" value="CRISPR-assoc_RAMP_Csm3"/>
</dbReference>
<keyword evidence="5" id="KW-0378">Hydrolase</keyword>
<dbReference type="PANTHER" id="PTHR35579:SF3">
    <property type="entry name" value="CRISPR SYSTEM CMS ENDORIBONUCLEASE CSM3"/>
    <property type="match status" value="1"/>
</dbReference>
<comment type="caution">
    <text evidence="10">The sequence shown here is derived from an EMBL/GenBank/DDBJ whole genome shotgun (WGS) entry which is preliminary data.</text>
</comment>
<dbReference type="Proteomes" id="UP000005481">
    <property type="component" value="Unassembled WGS sequence"/>
</dbReference>
<reference evidence="10 11" key="1">
    <citation type="submission" date="2011-08" db="EMBL/GenBank/DDBJ databases">
        <authorList>
            <person name="Weinstock G."/>
            <person name="Sodergren E."/>
            <person name="Clifton S."/>
            <person name="Fulton L."/>
            <person name="Fulton B."/>
            <person name="Courtney L."/>
            <person name="Fronick C."/>
            <person name="Harrison M."/>
            <person name="Strong C."/>
            <person name="Farmer C."/>
            <person name="Delahaunty K."/>
            <person name="Markovic C."/>
            <person name="Hall O."/>
            <person name="Minx P."/>
            <person name="Tomlinson C."/>
            <person name="Mitreva M."/>
            <person name="Hou S."/>
            <person name="Chen J."/>
            <person name="Wollam A."/>
            <person name="Pepin K.H."/>
            <person name="Johnson M."/>
            <person name="Bhonagiri V."/>
            <person name="Zhang X."/>
            <person name="Suruliraj S."/>
            <person name="Warren W."/>
            <person name="Chinwalla A."/>
            <person name="Mardis E.R."/>
            <person name="Wilson R.K."/>
        </authorList>
    </citation>
    <scope>NUCLEOTIDE SEQUENCE [LARGE SCALE GENOMIC DNA]</scope>
    <source>
        <strain evidence="10 11">F0357</strain>
    </source>
</reference>
<dbReference type="OrthoDB" id="1063910at2"/>
<dbReference type="eggNOG" id="COG1337">
    <property type="taxonomic scope" value="Bacteria"/>
</dbReference>
<evidence type="ECO:0000259" key="9">
    <source>
        <dbReference type="Pfam" id="PF03787"/>
    </source>
</evidence>
<accession>G9YKC9</accession>
<dbReference type="InterPro" id="IPR005537">
    <property type="entry name" value="RAMP_III_fam"/>
</dbReference>
<protein>
    <recommendedName>
        <fullName evidence="2">CRISPR system Cms endoribonuclease Csm3</fullName>
    </recommendedName>
    <alternativeName>
        <fullName evidence="8">CRISPR type III A-associated RAMP protein Csm3</fullName>
    </alternativeName>
</protein>
<dbReference type="EMBL" id="AGCJ01000094">
    <property type="protein sequence ID" value="EHM37600.1"/>
    <property type="molecule type" value="Genomic_DNA"/>
</dbReference>
<dbReference type="GO" id="GO:0051607">
    <property type="term" value="P:defense response to virus"/>
    <property type="evidence" value="ECO:0007669"/>
    <property type="project" value="UniProtKB-KW"/>
</dbReference>
<evidence type="ECO:0000256" key="3">
    <source>
        <dbReference type="ARBA" id="ARBA00022722"/>
    </source>
</evidence>
<dbReference type="GO" id="GO:0016787">
    <property type="term" value="F:hydrolase activity"/>
    <property type="evidence" value="ECO:0007669"/>
    <property type="project" value="UniProtKB-KW"/>
</dbReference>
<dbReference type="NCBIfam" id="TIGR02582">
    <property type="entry name" value="cas7_TM1809"/>
    <property type="match status" value="1"/>
</dbReference>
<evidence type="ECO:0000256" key="1">
    <source>
        <dbReference type="ARBA" id="ARBA00006342"/>
    </source>
</evidence>